<keyword evidence="2" id="KW-1185">Reference proteome</keyword>
<accession>A0A1Q5TDP0</accession>
<dbReference type="Proteomes" id="UP000186955">
    <property type="component" value="Unassembled WGS sequence"/>
</dbReference>
<gene>
    <name evidence="1" type="ORF">PENSUB_9431</name>
</gene>
<comment type="caution">
    <text evidence="1">The sequence shown here is derived from an EMBL/GenBank/DDBJ whole genome shotgun (WGS) entry which is preliminary data.</text>
</comment>
<evidence type="ECO:0000313" key="2">
    <source>
        <dbReference type="Proteomes" id="UP000186955"/>
    </source>
</evidence>
<proteinExistence type="predicted"/>
<evidence type="ECO:0000313" key="1">
    <source>
        <dbReference type="EMBL" id="OKO98333.1"/>
    </source>
</evidence>
<dbReference type="EMBL" id="MNBE01000673">
    <property type="protein sequence ID" value="OKO98333.1"/>
    <property type="molecule type" value="Genomic_DNA"/>
</dbReference>
<sequence>MIRLYDDTFKNSNPNCIVIWHSVCISMTADIDILSRAAGRDGAESMVEARKALAYWVQTASARRAYIQAAQTFRILSHRKPADGTAFQPVRTLSRLPWFLGYTFNDEKPFDLANTSMDWKVVGDEGFSTSESSIRDNTEGVESDAVRCIRFGGPIVIDRKIYDSGARHAQRIILEFASLLDEVGTHWMADYARLLYMTHDTMAE</sequence>
<dbReference type="STRING" id="1316194.A0A1Q5TDP0"/>
<reference evidence="1 2" key="1">
    <citation type="submission" date="2016-10" db="EMBL/GenBank/DDBJ databases">
        <title>Genome sequence of the ascomycete fungus Penicillium subrubescens.</title>
        <authorList>
            <person name="De Vries R.P."/>
            <person name="Peng M."/>
            <person name="Dilokpimol A."/>
            <person name="Hilden K."/>
            <person name="Makela M.R."/>
            <person name="Grigoriev I."/>
            <person name="Riley R."/>
            <person name="Granchi Z."/>
        </authorList>
    </citation>
    <scope>NUCLEOTIDE SEQUENCE [LARGE SCALE GENOMIC DNA]</scope>
    <source>
        <strain evidence="1 2">CBS 132785</strain>
    </source>
</reference>
<dbReference type="AlphaFoldDB" id="A0A1Q5TDP0"/>
<organism evidence="1 2">
    <name type="scientific">Penicillium subrubescens</name>
    <dbReference type="NCBI Taxonomy" id="1316194"/>
    <lineage>
        <taxon>Eukaryota</taxon>
        <taxon>Fungi</taxon>
        <taxon>Dikarya</taxon>
        <taxon>Ascomycota</taxon>
        <taxon>Pezizomycotina</taxon>
        <taxon>Eurotiomycetes</taxon>
        <taxon>Eurotiomycetidae</taxon>
        <taxon>Eurotiales</taxon>
        <taxon>Aspergillaceae</taxon>
        <taxon>Penicillium</taxon>
    </lineage>
</organism>
<protein>
    <submittedName>
        <fullName evidence="1">Uncharacterized protein</fullName>
    </submittedName>
</protein>
<name>A0A1Q5TDP0_9EURO</name>